<dbReference type="OMA" id="CMNDATH"/>
<name>C1MS81_MICPC</name>
<dbReference type="RefSeq" id="XP_003059003.1">
    <property type="nucleotide sequence ID" value="XM_003058957.1"/>
</dbReference>
<dbReference type="GeneID" id="9684077"/>
<dbReference type="Proteomes" id="UP000001876">
    <property type="component" value="Unassembled WGS sequence"/>
</dbReference>
<feature type="region of interest" description="Disordered" evidence="1">
    <location>
        <begin position="55"/>
        <end position="80"/>
    </location>
</feature>
<evidence type="ECO:0000313" key="3">
    <source>
        <dbReference type="Proteomes" id="UP000001876"/>
    </source>
</evidence>
<accession>C1MS81</accession>
<gene>
    <name evidence="2" type="ORF">MICPUCDRAFT_58382</name>
</gene>
<organism evidence="3">
    <name type="scientific">Micromonas pusilla (strain CCMP1545)</name>
    <name type="common">Picoplanktonic green alga</name>
    <dbReference type="NCBI Taxonomy" id="564608"/>
    <lineage>
        <taxon>Eukaryota</taxon>
        <taxon>Viridiplantae</taxon>
        <taxon>Chlorophyta</taxon>
        <taxon>Mamiellophyceae</taxon>
        <taxon>Mamiellales</taxon>
        <taxon>Mamiellaceae</taxon>
        <taxon>Micromonas</taxon>
    </lineage>
</organism>
<sequence>MTSTSCAAPNAALRAAVAARRVASPAPRASAAPSRLPRGRRAAAAALRHVIDVASSSSDDASADDNAATSSTSSSSLPPTATIAAQGVEGYVSVLERAYADEALGNEVRDRMQTDRLFSIGIKQCMNDATHADRLRAAIDASPYMKAAAEEEQRRRAEVDAVQSIANDEGVQARLADMAQNNPELLRQTQARSISHWSPYDRENAEATLKKVAGELVDGVKAYREEFEPNADDLIAKFTEISNEGYAAFVKHSMSDVNVKNAVINALYDEMEDAQKNAATAKAGGGGGEE</sequence>
<dbReference type="KEGG" id="mpp:MICPUCDRAFT_58382"/>
<evidence type="ECO:0000313" key="2">
    <source>
        <dbReference type="EMBL" id="EEH57458.1"/>
    </source>
</evidence>
<keyword evidence="3" id="KW-1185">Reference proteome</keyword>
<proteinExistence type="predicted"/>
<reference evidence="2 3" key="1">
    <citation type="journal article" date="2009" name="Science">
        <title>Green evolution and dynamic adaptations revealed by genomes of the marine picoeukaryotes Micromonas.</title>
        <authorList>
            <person name="Worden A.Z."/>
            <person name="Lee J.H."/>
            <person name="Mock T."/>
            <person name="Rouze P."/>
            <person name="Simmons M.P."/>
            <person name="Aerts A.L."/>
            <person name="Allen A.E."/>
            <person name="Cuvelier M.L."/>
            <person name="Derelle E."/>
            <person name="Everett M.V."/>
            <person name="Foulon E."/>
            <person name="Grimwood J."/>
            <person name="Gundlach H."/>
            <person name="Henrissat B."/>
            <person name="Napoli C."/>
            <person name="McDonald S.M."/>
            <person name="Parker M.S."/>
            <person name="Rombauts S."/>
            <person name="Salamov A."/>
            <person name="Von Dassow P."/>
            <person name="Badger J.H."/>
            <person name="Coutinho P.M."/>
            <person name="Demir E."/>
            <person name="Dubchak I."/>
            <person name="Gentemann C."/>
            <person name="Eikrem W."/>
            <person name="Gready J.E."/>
            <person name="John U."/>
            <person name="Lanier W."/>
            <person name="Lindquist E.A."/>
            <person name="Lucas S."/>
            <person name="Mayer K.F."/>
            <person name="Moreau H."/>
            <person name="Not F."/>
            <person name="Otillar R."/>
            <person name="Panaud O."/>
            <person name="Pangilinan J."/>
            <person name="Paulsen I."/>
            <person name="Piegu B."/>
            <person name="Poliakov A."/>
            <person name="Robbens S."/>
            <person name="Schmutz J."/>
            <person name="Toulza E."/>
            <person name="Wyss T."/>
            <person name="Zelensky A."/>
            <person name="Zhou K."/>
            <person name="Armbrust E.V."/>
            <person name="Bhattacharya D."/>
            <person name="Goodenough U.W."/>
            <person name="Van de Peer Y."/>
            <person name="Grigoriev I.V."/>
        </authorList>
    </citation>
    <scope>NUCLEOTIDE SEQUENCE [LARGE SCALE GENOMIC DNA]</scope>
    <source>
        <strain evidence="2 3">CCMP1545</strain>
    </source>
</reference>
<dbReference type="EMBL" id="GG663739">
    <property type="protein sequence ID" value="EEH57458.1"/>
    <property type="molecule type" value="Genomic_DNA"/>
</dbReference>
<dbReference type="OrthoDB" id="10490240at2759"/>
<evidence type="ECO:0000256" key="1">
    <source>
        <dbReference type="SAM" id="MobiDB-lite"/>
    </source>
</evidence>
<dbReference type="AlphaFoldDB" id="C1MS81"/>
<protein>
    <submittedName>
        <fullName evidence="2">Predicted protein</fullName>
    </submittedName>
</protein>